<accession>A0A2P2FYZ4</accession>
<dbReference type="EMBL" id="JFBM01000004">
    <property type="protein sequence ID" value="KFU81948.1"/>
    <property type="molecule type" value="Genomic_DNA"/>
</dbReference>
<gene>
    <name evidence="1" type="ORF">BB31_06295</name>
</gene>
<dbReference type="Proteomes" id="UP000256220">
    <property type="component" value="Unassembled WGS sequence"/>
</dbReference>
<dbReference type="AlphaFoldDB" id="A0A2P2FYZ4"/>
<comment type="caution">
    <text evidence="1">The sequence shown here is derived from an EMBL/GenBank/DDBJ whole genome shotgun (WGS) entry which is preliminary data.</text>
</comment>
<proteinExistence type="predicted"/>
<reference evidence="1 2" key="1">
    <citation type="journal article" date="2014" name="Genome Announc.">
        <title>Draft Genome Sequence of Amycolatopsis lurida NRRL 2430, Producer of the Glycopeptide Family Antibiotic Ristocetin.</title>
        <authorList>
            <person name="Kwun M.J."/>
            <person name="Hong H.J."/>
        </authorList>
    </citation>
    <scope>NUCLEOTIDE SEQUENCE [LARGE SCALE GENOMIC DNA]</scope>
    <source>
        <strain evidence="1 2">NRRL 2430</strain>
    </source>
</reference>
<evidence type="ECO:0000313" key="1">
    <source>
        <dbReference type="EMBL" id="KFU81948.1"/>
    </source>
</evidence>
<sequence>MTLPPPTPTFGSIELFGAQIGGQLWLTDSHVESPNSDSYAIKAPSIHVTGGFYARRLTAIGGVNLWGADIGASLDLHGSTLSTTDHPALRTHALAARLDVNITNCRIEGGIDLFGARVGGQLWLEAEMPAAVLQMRSAQRRPLRHV</sequence>
<dbReference type="RefSeq" id="WP_034307017.1">
    <property type="nucleotide sequence ID" value="NZ_JFBM01000004.1"/>
</dbReference>
<organism evidence="1 2">
    <name type="scientific">Amycolatopsis lurida NRRL 2430</name>
    <dbReference type="NCBI Taxonomy" id="1460371"/>
    <lineage>
        <taxon>Bacteria</taxon>
        <taxon>Bacillati</taxon>
        <taxon>Actinomycetota</taxon>
        <taxon>Actinomycetes</taxon>
        <taxon>Pseudonocardiales</taxon>
        <taxon>Pseudonocardiaceae</taxon>
        <taxon>Amycolatopsis</taxon>
    </lineage>
</organism>
<keyword evidence="2" id="KW-1185">Reference proteome</keyword>
<protein>
    <recommendedName>
        <fullName evidence="3">Oxidoreductase</fullName>
    </recommendedName>
</protein>
<evidence type="ECO:0008006" key="3">
    <source>
        <dbReference type="Google" id="ProtNLM"/>
    </source>
</evidence>
<name>A0A2P2FYZ4_AMYLU</name>
<evidence type="ECO:0000313" key="2">
    <source>
        <dbReference type="Proteomes" id="UP000256220"/>
    </source>
</evidence>